<dbReference type="CDD" id="cd00082">
    <property type="entry name" value="HisKA"/>
    <property type="match status" value="1"/>
</dbReference>
<organism evidence="7 8">
    <name type="scientific">Desulfuromusa kysingii</name>
    <dbReference type="NCBI Taxonomy" id="37625"/>
    <lineage>
        <taxon>Bacteria</taxon>
        <taxon>Pseudomonadati</taxon>
        <taxon>Thermodesulfobacteriota</taxon>
        <taxon>Desulfuromonadia</taxon>
        <taxon>Desulfuromonadales</taxon>
        <taxon>Geopsychrobacteraceae</taxon>
        <taxon>Desulfuromusa</taxon>
    </lineage>
</organism>
<dbReference type="InterPro" id="IPR036097">
    <property type="entry name" value="HisK_dim/P_sf"/>
</dbReference>
<dbReference type="Proteomes" id="UP000199409">
    <property type="component" value="Unassembled WGS sequence"/>
</dbReference>
<dbReference type="PANTHER" id="PTHR43065:SF42">
    <property type="entry name" value="TWO-COMPONENT SENSOR PPRA"/>
    <property type="match status" value="1"/>
</dbReference>
<dbReference type="InterPro" id="IPR005467">
    <property type="entry name" value="His_kinase_dom"/>
</dbReference>
<dbReference type="STRING" id="37625.SAMN05660420_03002"/>
<dbReference type="Pfam" id="PF08448">
    <property type="entry name" value="PAS_4"/>
    <property type="match status" value="1"/>
</dbReference>
<dbReference type="SUPFAM" id="SSF55874">
    <property type="entry name" value="ATPase domain of HSP90 chaperone/DNA topoisomerase II/histidine kinase"/>
    <property type="match status" value="1"/>
</dbReference>
<evidence type="ECO:0000256" key="4">
    <source>
        <dbReference type="SAM" id="Coils"/>
    </source>
</evidence>
<dbReference type="Pfam" id="PF02518">
    <property type="entry name" value="HATPase_c"/>
    <property type="match status" value="1"/>
</dbReference>
<dbReference type="RefSeq" id="WP_092350290.1">
    <property type="nucleotide sequence ID" value="NZ_FNQN01000010.1"/>
</dbReference>
<dbReference type="PANTHER" id="PTHR43065">
    <property type="entry name" value="SENSOR HISTIDINE KINASE"/>
    <property type="match status" value="1"/>
</dbReference>
<dbReference type="GO" id="GO:0000155">
    <property type="term" value="F:phosphorelay sensor kinase activity"/>
    <property type="evidence" value="ECO:0007669"/>
    <property type="project" value="InterPro"/>
</dbReference>
<feature type="domain" description="Histidine kinase" evidence="6">
    <location>
        <begin position="401"/>
        <end position="639"/>
    </location>
</feature>
<dbReference type="InterPro" id="IPR033414">
    <property type="entry name" value="Sensor_dom"/>
</dbReference>
<proteinExistence type="predicted"/>
<keyword evidence="5" id="KW-1133">Transmembrane helix</keyword>
<dbReference type="OrthoDB" id="9787707at2"/>
<dbReference type="EMBL" id="FNQN01000010">
    <property type="protein sequence ID" value="SEA72969.1"/>
    <property type="molecule type" value="Genomic_DNA"/>
</dbReference>
<dbReference type="InterPro" id="IPR035965">
    <property type="entry name" value="PAS-like_dom_sf"/>
</dbReference>
<dbReference type="InterPro" id="IPR003594">
    <property type="entry name" value="HATPase_dom"/>
</dbReference>
<dbReference type="PRINTS" id="PR00344">
    <property type="entry name" value="BCTRLSENSOR"/>
</dbReference>
<dbReference type="Gene3D" id="1.10.287.130">
    <property type="match status" value="1"/>
</dbReference>
<dbReference type="InterPro" id="IPR036890">
    <property type="entry name" value="HATPase_C_sf"/>
</dbReference>
<keyword evidence="3" id="KW-0597">Phosphoprotein</keyword>
<feature type="transmembrane region" description="Helical" evidence="5">
    <location>
        <begin position="20"/>
        <end position="41"/>
    </location>
</feature>
<gene>
    <name evidence="7" type="ORF">SAMN05660420_03002</name>
</gene>
<evidence type="ECO:0000256" key="5">
    <source>
        <dbReference type="SAM" id="Phobius"/>
    </source>
</evidence>
<evidence type="ECO:0000256" key="1">
    <source>
        <dbReference type="ARBA" id="ARBA00000085"/>
    </source>
</evidence>
<sequence length="645" mass="71768">MAGLDRNWSRLKSGIARKLVIYLFLCSSVITIVGTSLQLYLEYSRDIRSIETSLSQIEVSYLQSLIASLWVSNDSFLEIQLDGLLKIPDIEYVEIRREGEASISVGHRGQAKVIEREYPLNYQYRDKEIPLGTLHVVADLQGVYQRLIDRALIIISTLAVKTFLVSFFMLFLVYAVVGRHLHSLAAYTNDFDPDSEDAPLRLNRRSNKGEDGDELDLVVHSINQMGTNLKTSFREQQRINDQLRQEIAERERVEVALRRSEQKFKDLSQEFQVILDGIPDALTLLSPDLKVVWANKGAADLLDKELMTLSGQHCYQLWHQHASACEDCLGSACFKTGEPLDGTRTTTDGRVWGKRVFPLKDKEGKVTNVIEWSSEITEKLKLAEEAATASRLASLGELSAGVAHEINNPIAMILLNVPVLQQAFDAGIPILEQHCREHGDFELGGMDYSEVLKEVPLLLAGMIDSAERIRRTVDDLKDFVRQDSNDPTETIDINQAVQTAVRLARGAIKKATDHFISSCAENLVPVRGGRQKIEQVLINLIMNACQALPDRTRKISITTTYDSAQAANIVTVSDQGVGIEAHHLPCIMDPFFTTKRESGGTGLGLSISARIVKEYGGHLDFSSTPGEGTTAVLALPILQKENQRG</sequence>
<keyword evidence="5" id="KW-0812">Transmembrane</keyword>
<dbReference type="SUPFAM" id="SSF47384">
    <property type="entry name" value="Homodimeric domain of signal transducing histidine kinase"/>
    <property type="match status" value="1"/>
</dbReference>
<feature type="transmembrane region" description="Helical" evidence="5">
    <location>
        <begin position="151"/>
        <end position="177"/>
    </location>
</feature>
<dbReference type="SMART" id="SM00388">
    <property type="entry name" value="HisKA"/>
    <property type="match status" value="1"/>
</dbReference>
<accession>A0A1H4DKF2</accession>
<dbReference type="InterPro" id="IPR013656">
    <property type="entry name" value="PAS_4"/>
</dbReference>
<feature type="coiled-coil region" evidence="4">
    <location>
        <begin position="233"/>
        <end position="270"/>
    </location>
</feature>
<protein>
    <recommendedName>
        <fullName evidence="2">histidine kinase</fullName>
        <ecNumber evidence="2">2.7.13.3</ecNumber>
    </recommendedName>
</protein>
<comment type="catalytic activity">
    <reaction evidence="1">
        <text>ATP + protein L-histidine = ADP + protein N-phospho-L-histidine.</text>
        <dbReference type="EC" id="2.7.13.3"/>
    </reaction>
</comment>
<dbReference type="AlphaFoldDB" id="A0A1H4DKF2"/>
<evidence type="ECO:0000256" key="3">
    <source>
        <dbReference type="ARBA" id="ARBA00022553"/>
    </source>
</evidence>
<evidence type="ECO:0000259" key="6">
    <source>
        <dbReference type="PROSITE" id="PS50109"/>
    </source>
</evidence>
<keyword evidence="8" id="KW-1185">Reference proteome</keyword>
<name>A0A1H4DKF2_9BACT</name>
<reference evidence="7 8" key="1">
    <citation type="submission" date="2016-10" db="EMBL/GenBank/DDBJ databases">
        <authorList>
            <person name="de Groot N.N."/>
        </authorList>
    </citation>
    <scope>NUCLEOTIDE SEQUENCE [LARGE SCALE GENOMIC DNA]</scope>
    <source>
        <strain evidence="7 8">DSM 7343</strain>
    </source>
</reference>
<dbReference type="Gene3D" id="3.30.565.10">
    <property type="entry name" value="Histidine kinase-like ATPase, C-terminal domain"/>
    <property type="match status" value="1"/>
</dbReference>
<evidence type="ECO:0000313" key="8">
    <source>
        <dbReference type="Proteomes" id="UP000199409"/>
    </source>
</evidence>
<keyword evidence="5" id="KW-0472">Membrane</keyword>
<dbReference type="Pfam" id="PF00512">
    <property type="entry name" value="HisKA"/>
    <property type="match status" value="1"/>
</dbReference>
<dbReference type="SMART" id="SM00387">
    <property type="entry name" value="HATPase_c"/>
    <property type="match status" value="1"/>
</dbReference>
<dbReference type="PROSITE" id="PS50109">
    <property type="entry name" value="HIS_KIN"/>
    <property type="match status" value="1"/>
</dbReference>
<dbReference type="InterPro" id="IPR004358">
    <property type="entry name" value="Sig_transdc_His_kin-like_C"/>
</dbReference>
<dbReference type="Pfam" id="PF17149">
    <property type="entry name" value="CHASE5"/>
    <property type="match status" value="1"/>
</dbReference>
<dbReference type="SUPFAM" id="SSF55785">
    <property type="entry name" value="PYP-like sensor domain (PAS domain)"/>
    <property type="match status" value="1"/>
</dbReference>
<keyword evidence="4" id="KW-0175">Coiled coil</keyword>
<evidence type="ECO:0000313" key="7">
    <source>
        <dbReference type="EMBL" id="SEA72969.1"/>
    </source>
</evidence>
<dbReference type="InterPro" id="IPR003661">
    <property type="entry name" value="HisK_dim/P_dom"/>
</dbReference>
<dbReference type="Gene3D" id="3.30.450.20">
    <property type="entry name" value="PAS domain"/>
    <property type="match status" value="1"/>
</dbReference>
<dbReference type="EC" id="2.7.13.3" evidence="2"/>
<evidence type="ECO:0000256" key="2">
    <source>
        <dbReference type="ARBA" id="ARBA00012438"/>
    </source>
</evidence>